<dbReference type="EMBL" id="OOIL02006662">
    <property type="protein sequence ID" value="VFQ99497.1"/>
    <property type="molecule type" value="Genomic_DNA"/>
</dbReference>
<evidence type="ECO:0000313" key="2">
    <source>
        <dbReference type="EMBL" id="VFQ99497.1"/>
    </source>
</evidence>
<accession>A0A484NG97</accession>
<dbReference type="Pfam" id="PF25529">
    <property type="entry name" value="Ig_ENGASE1_C"/>
    <property type="match status" value="1"/>
</dbReference>
<dbReference type="Proteomes" id="UP000595140">
    <property type="component" value="Unassembled WGS sequence"/>
</dbReference>
<dbReference type="InterPro" id="IPR057882">
    <property type="entry name" value="ENGase_C"/>
</dbReference>
<organism evidence="2 3">
    <name type="scientific">Cuscuta campestris</name>
    <dbReference type="NCBI Taxonomy" id="132261"/>
    <lineage>
        <taxon>Eukaryota</taxon>
        <taxon>Viridiplantae</taxon>
        <taxon>Streptophyta</taxon>
        <taxon>Embryophyta</taxon>
        <taxon>Tracheophyta</taxon>
        <taxon>Spermatophyta</taxon>
        <taxon>Magnoliopsida</taxon>
        <taxon>eudicotyledons</taxon>
        <taxon>Gunneridae</taxon>
        <taxon>Pentapetalae</taxon>
        <taxon>asterids</taxon>
        <taxon>lamiids</taxon>
        <taxon>Solanales</taxon>
        <taxon>Convolvulaceae</taxon>
        <taxon>Cuscuteae</taxon>
        <taxon>Cuscuta</taxon>
        <taxon>Cuscuta subgen. Grammica</taxon>
        <taxon>Cuscuta sect. Cleistogrammica</taxon>
    </lineage>
</organism>
<sequence>MPHRVEKTGRELGWDVLESSIAMDGYTLTEIGAICYKLEKASSGSSEYNAVLGHISIRTLETTSSSRSPPKANSWVIESRYIKWSSGSQGTRKLNMMLAWKLLEHTSVTDLCLEYKVYVKKMTKSSDEEEEQVYLGAAMVEAFYVSDLQVPDGVSALEFIVQVSMDGISQKLEDSPSFRMDVPDSY</sequence>
<evidence type="ECO:0000259" key="1">
    <source>
        <dbReference type="Pfam" id="PF25529"/>
    </source>
</evidence>
<dbReference type="InterPro" id="IPR032979">
    <property type="entry name" value="ENGase"/>
</dbReference>
<evidence type="ECO:0000313" key="3">
    <source>
        <dbReference type="Proteomes" id="UP000595140"/>
    </source>
</evidence>
<protein>
    <recommendedName>
        <fullName evidence="1">Cytosolic endo-beta-N-acetylglucosaminidase C-terminal domain-containing protein</fullName>
    </recommendedName>
</protein>
<name>A0A484NG97_9ASTE</name>
<dbReference type="OrthoDB" id="284473at2759"/>
<dbReference type="AlphaFoldDB" id="A0A484NG97"/>
<gene>
    <name evidence="2" type="ORF">CCAM_LOCUS41273</name>
</gene>
<dbReference type="GO" id="GO:0033925">
    <property type="term" value="F:mannosyl-glycoprotein endo-beta-N-acetylglucosaminidase activity"/>
    <property type="evidence" value="ECO:0007669"/>
    <property type="project" value="InterPro"/>
</dbReference>
<proteinExistence type="predicted"/>
<feature type="domain" description="Cytosolic endo-beta-N-acetylglucosaminidase C-terminal" evidence="1">
    <location>
        <begin position="70"/>
        <end position="182"/>
    </location>
</feature>
<reference evidence="2 3" key="1">
    <citation type="submission" date="2018-04" db="EMBL/GenBank/DDBJ databases">
        <authorList>
            <person name="Vogel A."/>
        </authorList>
    </citation>
    <scope>NUCLEOTIDE SEQUENCE [LARGE SCALE GENOMIC DNA]</scope>
</reference>
<keyword evidence="3" id="KW-1185">Reference proteome</keyword>
<dbReference type="PANTHER" id="PTHR13246:SF1">
    <property type="entry name" value="CYTOSOLIC ENDO-BETA-N-ACETYLGLUCOSAMINIDASE"/>
    <property type="match status" value="1"/>
</dbReference>
<dbReference type="PANTHER" id="PTHR13246">
    <property type="entry name" value="ENDO BETA N-ACETYLGLUCOSAMINIDASE"/>
    <property type="match status" value="1"/>
</dbReference>